<name>A0A939NPM3_SERMA</name>
<evidence type="ECO:0000313" key="1">
    <source>
        <dbReference type="EMBL" id="MBO2006692.1"/>
    </source>
</evidence>
<dbReference type="EMBL" id="JAGETR010000031">
    <property type="protein sequence ID" value="MBO2006692.1"/>
    <property type="molecule type" value="Genomic_DNA"/>
</dbReference>
<sequence>MRYSPPAAAKSAAGRENPCLTMATRHAPRVFLCRSLSALIFARWMLCYRSSQSMVAQAGQPSGWPVYIVTGFSPRLGYHPCVRTSVVAVIS</sequence>
<dbReference type="AlphaFoldDB" id="A0A939NPM3"/>
<proteinExistence type="predicted"/>
<reference evidence="1" key="1">
    <citation type="submission" date="2021-03" db="EMBL/GenBank/DDBJ databases">
        <title>Molecular epidemiology and mechanisms of colistin and carbapenem resistance in Enterobacteriaceae from clinical isolates, the environment and porcine samples in Pretoria, South Africa.</title>
        <authorList>
            <person name="Bogoshi D."/>
            <person name="Mbelle N.M."/>
            <person name="Naidoo V."/>
            <person name="Osei Sekyere J."/>
        </authorList>
    </citation>
    <scope>NUCLEOTIDE SEQUENCE</scope>
    <source>
        <strain evidence="1">C080</strain>
    </source>
</reference>
<gene>
    <name evidence="1" type="ORF">J4732_05810</name>
</gene>
<comment type="caution">
    <text evidence="1">The sequence shown here is derived from an EMBL/GenBank/DDBJ whole genome shotgun (WGS) entry which is preliminary data.</text>
</comment>
<protein>
    <submittedName>
        <fullName evidence="1">Ash family protein</fullName>
    </submittedName>
</protein>
<dbReference type="Pfam" id="PF10554">
    <property type="entry name" value="Phage_ASH"/>
    <property type="match status" value="1"/>
</dbReference>
<organism evidence="1">
    <name type="scientific">Serratia marcescens</name>
    <dbReference type="NCBI Taxonomy" id="615"/>
    <lineage>
        <taxon>Bacteria</taxon>
        <taxon>Pseudomonadati</taxon>
        <taxon>Pseudomonadota</taxon>
        <taxon>Gammaproteobacteria</taxon>
        <taxon>Enterobacterales</taxon>
        <taxon>Yersiniaceae</taxon>
        <taxon>Serratia</taxon>
    </lineage>
</organism>
<dbReference type="InterPro" id="IPR018880">
    <property type="entry name" value="Phage_P4_Ash"/>
</dbReference>
<accession>A0A939NPM3</accession>